<protein>
    <submittedName>
        <fullName evidence="2">Uncharacterized protein</fullName>
    </submittedName>
</protein>
<accession>A0AAE1BZ95</accession>
<reference evidence="2" key="1">
    <citation type="submission" date="2023-10" db="EMBL/GenBank/DDBJ databases">
        <title>Genome assemblies of two species of porcelain crab, Petrolisthes cinctipes and Petrolisthes manimaculis (Anomura: Porcellanidae).</title>
        <authorList>
            <person name="Angst P."/>
        </authorList>
    </citation>
    <scope>NUCLEOTIDE SEQUENCE</scope>
    <source>
        <strain evidence="2">PB745_01</strain>
        <tissue evidence="2">Gill</tissue>
    </source>
</reference>
<organism evidence="2 3">
    <name type="scientific">Petrolisthes cinctipes</name>
    <name type="common">Flat porcelain crab</name>
    <dbReference type="NCBI Taxonomy" id="88211"/>
    <lineage>
        <taxon>Eukaryota</taxon>
        <taxon>Metazoa</taxon>
        <taxon>Ecdysozoa</taxon>
        <taxon>Arthropoda</taxon>
        <taxon>Crustacea</taxon>
        <taxon>Multicrustacea</taxon>
        <taxon>Malacostraca</taxon>
        <taxon>Eumalacostraca</taxon>
        <taxon>Eucarida</taxon>
        <taxon>Decapoda</taxon>
        <taxon>Pleocyemata</taxon>
        <taxon>Anomura</taxon>
        <taxon>Galatheoidea</taxon>
        <taxon>Porcellanidae</taxon>
        <taxon>Petrolisthes</taxon>
    </lineage>
</organism>
<name>A0AAE1BZ95_PETCI</name>
<dbReference type="AlphaFoldDB" id="A0AAE1BZ95"/>
<gene>
    <name evidence="2" type="ORF">Pcinc_036224</name>
</gene>
<feature type="region of interest" description="Disordered" evidence="1">
    <location>
        <begin position="35"/>
        <end position="63"/>
    </location>
</feature>
<evidence type="ECO:0000313" key="2">
    <source>
        <dbReference type="EMBL" id="KAK3857530.1"/>
    </source>
</evidence>
<comment type="caution">
    <text evidence="2">The sequence shown here is derived from an EMBL/GenBank/DDBJ whole genome shotgun (WGS) entry which is preliminary data.</text>
</comment>
<evidence type="ECO:0000313" key="3">
    <source>
        <dbReference type="Proteomes" id="UP001286313"/>
    </source>
</evidence>
<dbReference type="EMBL" id="JAWQEG010005586">
    <property type="protein sequence ID" value="KAK3857530.1"/>
    <property type="molecule type" value="Genomic_DNA"/>
</dbReference>
<dbReference type="Proteomes" id="UP001286313">
    <property type="component" value="Unassembled WGS sequence"/>
</dbReference>
<sequence>MQIKLQTNLQELSGFPGFSATVAIEEDLDFFNNVIPDHSSPEAADSNSVADDDGTGVAAPETTDVLCSDGSNGFQCPSRSVSGSRARTCQLYTQQQNLELYIN</sequence>
<keyword evidence="3" id="KW-1185">Reference proteome</keyword>
<evidence type="ECO:0000256" key="1">
    <source>
        <dbReference type="SAM" id="MobiDB-lite"/>
    </source>
</evidence>
<proteinExistence type="predicted"/>